<dbReference type="AlphaFoldDB" id="A0A835BJ72"/>
<comment type="caution">
    <text evidence="5">The sequence shown here is derived from an EMBL/GenBank/DDBJ whole genome shotgun (WGS) entry which is preliminary data.</text>
</comment>
<dbReference type="InterPro" id="IPR019825">
    <property type="entry name" value="Lectin_legB_Mn/Ca_BS"/>
</dbReference>
<gene>
    <name evidence="5" type="ORF">HU200_034485</name>
</gene>
<evidence type="ECO:0000256" key="1">
    <source>
        <dbReference type="ARBA" id="ARBA00007606"/>
    </source>
</evidence>
<proteinExistence type="inferred from homology"/>
<keyword evidence="6" id="KW-1185">Reference proteome</keyword>
<protein>
    <recommendedName>
        <fullName evidence="4">Legume lectin domain-containing protein</fullName>
    </recommendedName>
</protein>
<dbReference type="SUPFAM" id="SSF49899">
    <property type="entry name" value="Concanavalin A-like lectins/glucanases"/>
    <property type="match status" value="1"/>
</dbReference>
<dbReference type="OrthoDB" id="694346at2759"/>
<dbReference type="EMBL" id="JACEFO010001828">
    <property type="protein sequence ID" value="KAF8700122.1"/>
    <property type="molecule type" value="Genomic_DNA"/>
</dbReference>
<evidence type="ECO:0000256" key="3">
    <source>
        <dbReference type="SAM" id="SignalP"/>
    </source>
</evidence>
<reference evidence="5" key="1">
    <citation type="submission" date="2020-07" db="EMBL/GenBank/DDBJ databases">
        <title>Genome sequence and genetic diversity analysis of an under-domesticated orphan crop, white fonio (Digitaria exilis).</title>
        <authorList>
            <person name="Bennetzen J.L."/>
            <person name="Chen S."/>
            <person name="Ma X."/>
            <person name="Wang X."/>
            <person name="Yssel A.E.J."/>
            <person name="Chaluvadi S.R."/>
            <person name="Johnson M."/>
            <person name="Gangashetty P."/>
            <person name="Hamidou F."/>
            <person name="Sanogo M.D."/>
            <person name="Zwaenepoel A."/>
            <person name="Wallace J."/>
            <person name="Van De Peer Y."/>
            <person name="Van Deynze A."/>
        </authorList>
    </citation>
    <scope>NUCLEOTIDE SEQUENCE</scope>
    <source>
        <tissue evidence="5">Leaves</tissue>
    </source>
</reference>
<feature type="domain" description="Legume lectin" evidence="4">
    <location>
        <begin position="49"/>
        <end position="288"/>
    </location>
</feature>
<name>A0A835BJ72_9POAL</name>
<dbReference type="InterPro" id="IPR001220">
    <property type="entry name" value="Legume_lectin_dom"/>
</dbReference>
<dbReference type="Proteomes" id="UP000636709">
    <property type="component" value="Unassembled WGS sequence"/>
</dbReference>
<evidence type="ECO:0000313" key="6">
    <source>
        <dbReference type="Proteomes" id="UP000636709"/>
    </source>
</evidence>
<keyword evidence="2" id="KW-0430">Lectin</keyword>
<feature type="signal peptide" evidence="3">
    <location>
        <begin position="1"/>
        <end position="32"/>
    </location>
</feature>
<dbReference type="PANTHER" id="PTHR32401">
    <property type="entry name" value="CONCANAVALIN A-LIKE LECTIN FAMILY PROTEIN"/>
    <property type="match status" value="1"/>
</dbReference>
<feature type="chain" id="PRO_5032308084" description="Legume lectin domain-containing protein" evidence="3">
    <location>
        <begin position="33"/>
        <end position="320"/>
    </location>
</feature>
<accession>A0A835BJ72</accession>
<dbReference type="PANTHER" id="PTHR32401:SF49">
    <property type="entry name" value="OS10G0129200 PROTEIN"/>
    <property type="match status" value="1"/>
</dbReference>
<organism evidence="5 6">
    <name type="scientific">Digitaria exilis</name>
    <dbReference type="NCBI Taxonomy" id="1010633"/>
    <lineage>
        <taxon>Eukaryota</taxon>
        <taxon>Viridiplantae</taxon>
        <taxon>Streptophyta</taxon>
        <taxon>Embryophyta</taxon>
        <taxon>Tracheophyta</taxon>
        <taxon>Spermatophyta</taxon>
        <taxon>Magnoliopsida</taxon>
        <taxon>Liliopsida</taxon>
        <taxon>Poales</taxon>
        <taxon>Poaceae</taxon>
        <taxon>PACMAD clade</taxon>
        <taxon>Panicoideae</taxon>
        <taxon>Panicodae</taxon>
        <taxon>Paniceae</taxon>
        <taxon>Anthephorinae</taxon>
        <taxon>Digitaria</taxon>
    </lineage>
</organism>
<evidence type="ECO:0000313" key="5">
    <source>
        <dbReference type="EMBL" id="KAF8700122.1"/>
    </source>
</evidence>
<dbReference type="InterPro" id="IPR013320">
    <property type="entry name" value="ConA-like_dom_sf"/>
</dbReference>
<evidence type="ECO:0000256" key="2">
    <source>
        <dbReference type="ARBA" id="ARBA00022734"/>
    </source>
</evidence>
<sequence length="320" mass="33660">MASAASSNAQVFFLLVLISACFLLPCVSLVVAVQPPQPGSTPHPPFSFSFNFSDSKPSSFLKSGDLRLEGNATATGHLIDLTCAADSHGHVSNGCTGRVSYGHPVPFHDVVSGAMASFSTRFTFAISPIGGGSTKAGDGMTFFLSGFPSTMMPVFYAGGGNLGLLNEASSSAFVAVEFDTYKNSWDPNDNHMGVDVNSHVSTNTTTLPALNGTMTATVTFDTATRMLKASLWFHDHPSVGPAVVSYVLQDPQSLLPSQVAVGFSAATGTYTELHQILAWSFNSTLATPAPAAAPAPTLPPKNKGIVFTQALKCMVLFFWY</sequence>
<evidence type="ECO:0000259" key="4">
    <source>
        <dbReference type="Pfam" id="PF00139"/>
    </source>
</evidence>
<dbReference type="InterPro" id="IPR050258">
    <property type="entry name" value="Leguminous_Lectin"/>
</dbReference>
<dbReference type="PROSITE" id="PS00307">
    <property type="entry name" value="LECTIN_LEGUME_BETA"/>
    <property type="match status" value="1"/>
</dbReference>
<comment type="similarity">
    <text evidence="1">Belongs to the leguminous lectin family.</text>
</comment>
<dbReference type="GO" id="GO:0030246">
    <property type="term" value="F:carbohydrate binding"/>
    <property type="evidence" value="ECO:0007669"/>
    <property type="project" value="UniProtKB-KW"/>
</dbReference>
<dbReference type="CDD" id="cd06899">
    <property type="entry name" value="lectin_legume_LecRK_Arcelin_ConA"/>
    <property type="match status" value="1"/>
</dbReference>
<dbReference type="Pfam" id="PF00139">
    <property type="entry name" value="Lectin_legB"/>
    <property type="match status" value="1"/>
</dbReference>
<dbReference type="Gene3D" id="2.60.120.200">
    <property type="match status" value="1"/>
</dbReference>
<keyword evidence="3" id="KW-0732">Signal</keyword>